<gene>
    <name evidence="4" type="ORF">KL946_005302</name>
</gene>
<proteinExistence type="predicted"/>
<feature type="repeat" description="HEAT" evidence="1">
    <location>
        <begin position="418"/>
        <end position="456"/>
    </location>
</feature>
<feature type="compositionally biased region" description="Low complexity" evidence="2">
    <location>
        <begin position="704"/>
        <end position="713"/>
    </location>
</feature>
<dbReference type="InterPro" id="IPR021133">
    <property type="entry name" value="HEAT_type_2"/>
</dbReference>
<protein>
    <recommendedName>
        <fullName evidence="3">Protein kinase domain-containing protein</fullName>
    </recommendedName>
</protein>
<dbReference type="Proteomes" id="UP000697297">
    <property type="component" value="Unassembled WGS sequence"/>
</dbReference>
<reference evidence="4 5" key="1">
    <citation type="journal article" date="2021" name="G3 (Bethesda)">
        <title>Genomic diversity, chromosomal rearrangements, and interspecies hybridization in the ogataea polymorpha species complex.</title>
        <authorList>
            <person name="Hanson S.J."/>
            <person name="Cinneide E.O."/>
            <person name="Salzberg L.I."/>
            <person name="Wolfe K.H."/>
            <person name="McGowan J."/>
            <person name="Fitzpatrick D.A."/>
            <person name="Matlin K."/>
        </authorList>
    </citation>
    <scope>NUCLEOTIDE SEQUENCE [LARGE SCALE GENOMIC DNA]</scope>
    <source>
        <strain evidence="4">81-436-3</strain>
    </source>
</reference>
<accession>A0ABQ7R8Y0</accession>
<feature type="region of interest" description="Disordered" evidence="2">
    <location>
        <begin position="686"/>
        <end position="714"/>
    </location>
</feature>
<dbReference type="InterPro" id="IPR016024">
    <property type="entry name" value="ARM-type_fold"/>
</dbReference>
<evidence type="ECO:0000313" key="4">
    <source>
        <dbReference type="EMBL" id="KAG7761656.1"/>
    </source>
</evidence>
<feature type="domain" description="Protein kinase" evidence="3">
    <location>
        <begin position="22"/>
        <end position="298"/>
    </location>
</feature>
<dbReference type="PROSITE" id="PS50077">
    <property type="entry name" value="HEAT_REPEAT"/>
    <property type="match status" value="1"/>
</dbReference>
<evidence type="ECO:0000256" key="1">
    <source>
        <dbReference type="PROSITE-ProRule" id="PRU00103"/>
    </source>
</evidence>
<dbReference type="InterPro" id="IPR011009">
    <property type="entry name" value="Kinase-like_dom_sf"/>
</dbReference>
<dbReference type="SUPFAM" id="SSF56112">
    <property type="entry name" value="Protein kinase-like (PK-like)"/>
    <property type="match status" value="1"/>
</dbReference>
<organism evidence="4 5">
    <name type="scientific">Ogataea haglerorum</name>
    <dbReference type="NCBI Taxonomy" id="1937702"/>
    <lineage>
        <taxon>Eukaryota</taxon>
        <taxon>Fungi</taxon>
        <taxon>Dikarya</taxon>
        <taxon>Ascomycota</taxon>
        <taxon>Saccharomycotina</taxon>
        <taxon>Pichiomycetes</taxon>
        <taxon>Pichiales</taxon>
        <taxon>Pichiaceae</taxon>
        <taxon>Ogataea</taxon>
    </lineage>
</organism>
<dbReference type="PANTHER" id="PTHR12984">
    <property type="entry name" value="SCY1-RELATED S/T PROTEIN KINASE-LIKE"/>
    <property type="match status" value="1"/>
</dbReference>
<dbReference type="Gene3D" id="1.25.10.10">
    <property type="entry name" value="Leucine-rich Repeat Variant"/>
    <property type="match status" value="1"/>
</dbReference>
<dbReference type="InterPro" id="IPR000719">
    <property type="entry name" value="Prot_kinase_dom"/>
</dbReference>
<dbReference type="Gene3D" id="3.30.200.20">
    <property type="entry name" value="Phosphorylase Kinase, domain 1"/>
    <property type="match status" value="1"/>
</dbReference>
<dbReference type="PANTHER" id="PTHR12984:SF3">
    <property type="entry name" value="N-TERMINAL KINASE-LIKE PROTEIN"/>
    <property type="match status" value="1"/>
</dbReference>
<dbReference type="Gene3D" id="1.10.510.10">
    <property type="entry name" value="Transferase(Phosphotransferase) domain 1"/>
    <property type="match status" value="1"/>
</dbReference>
<dbReference type="EMBL" id="JAHLUN010000022">
    <property type="protein sequence ID" value="KAG7761656.1"/>
    <property type="molecule type" value="Genomic_DNA"/>
</dbReference>
<keyword evidence="5" id="KW-1185">Reference proteome</keyword>
<sequence length="732" mass="82223">MNFLAKTLNSTIGTLTGSSIPYDLGQRIVNGVCSDSLEPNSVWNVYEGTSRKEPSTRVTVFEFDLKNPRASRYVLFARNAFKKLRSLSLLPGILNVVDFIENDSFLYIISERVKPLGNVLVMGSFDKMPQCEFLLLGIYQITVALKYLNKEGSSIHGSLCKNSIFVNEAGEWKLGGFELVVNIQERDSQILSQAFDLPSYQSTIHPPELNEQGLDYISRASLTQILKLDAYYLGFFIYSLFNSEVQRPDPPQLNKPNKLPISLASHVKKLLHKSPSVRYSVEEFLNAGMQSCFNLPLISVSKQISELSFKSNAEKLEIFSSLDEFEQFPDGFFEYKVLPELITTFQSLLTNQDNQQSALLLLILKRVDQLDEGTFQHQVKPLVLRAFELPDRAIRITLLSSLPTIINYFQPYEIQDRIFPNLVQGFNDTNSSIREATIKSVLPVADKLSGRQVNNDILKYMAKLQNDPTPEIRANTIICLSKIASYMNPSSRTPVLITAYSKALKDPFVPSRIISLLAFENSIEYFPPEVCCSKVLSAIAPALLDKSSKVRTEARRVFNLYFSKIDEAANQLPLDSEETIHLESQDSENILARLDTLSLSGVKLKNTQSSLLGLGPNASSGSTVSLTMKNLSPSSESLNVGRPLKSLSNADVEENWDAMDDEWHYASDCEDKPVLRHLEVTQNRQESEKLKTALRLDKGDPKTPKGSLKLQPKSKLKLNLDDDDVDGWEGQW</sequence>
<comment type="caution">
    <text evidence="4">The sequence shown here is derived from an EMBL/GenBank/DDBJ whole genome shotgun (WGS) entry which is preliminary data.</text>
</comment>
<evidence type="ECO:0000313" key="5">
    <source>
        <dbReference type="Proteomes" id="UP000697297"/>
    </source>
</evidence>
<name>A0ABQ7R8Y0_9ASCO</name>
<dbReference type="InterPro" id="IPR051177">
    <property type="entry name" value="CIK-Related_Protein"/>
</dbReference>
<evidence type="ECO:0000256" key="2">
    <source>
        <dbReference type="SAM" id="MobiDB-lite"/>
    </source>
</evidence>
<dbReference type="PROSITE" id="PS50011">
    <property type="entry name" value="PROTEIN_KINASE_DOM"/>
    <property type="match status" value="1"/>
</dbReference>
<dbReference type="SUPFAM" id="SSF48371">
    <property type="entry name" value="ARM repeat"/>
    <property type="match status" value="1"/>
</dbReference>
<dbReference type="InterPro" id="IPR011989">
    <property type="entry name" value="ARM-like"/>
</dbReference>
<evidence type="ECO:0000259" key="3">
    <source>
        <dbReference type="PROSITE" id="PS50011"/>
    </source>
</evidence>
<feature type="compositionally biased region" description="Basic and acidic residues" evidence="2">
    <location>
        <begin position="686"/>
        <end position="703"/>
    </location>
</feature>